<dbReference type="AlphaFoldDB" id="A5AY05"/>
<feature type="compositionally biased region" description="Basic and acidic residues" evidence="1">
    <location>
        <begin position="282"/>
        <end position="297"/>
    </location>
</feature>
<dbReference type="GO" id="GO:0008270">
    <property type="term" value="F:zinc ion binding"/>
    <property type="evidence" value="ECO:0007669"/>
    <property type="project" value="InterPro"/>
</dbReference>
<dbReference type="Gene3D" id="4.10.60.10">
    <property type="entry name" value="Zinc finger, CCHC-type"/>
    <property type="match status" value="1"/>
</dbReference>
<evidence type="ECO:0000313" key="3">
    <source>
        <dbReference type="EMBL" id="CAN82678.1"/>
    </source>
</evidence>
<evidence type="ECO:0000256" key="1">
    <source>
        <dbReference type="SAM" id="MobiDB-lite"/>
    </source>
</evidence>
<dbReference type="Pfam" id="PF03732">
    <property type="entry name" value="Retrotrans_gag"/>
    <property type="match status" value="1"/>
</dbReference>
<feature type="region of interest" description="Disordered" evidence="1">
    <location>
        <begin position="254"/>
        <end position="297"/>
    </location>
</feature>
<feature type="domain" description="CCHC-type" evidence="2">
    <location>
        <begin position="304"/>
        <end position="320"/>
    </location>
</feature>
<dbReference type="GO" id="GO:0003676">
    <property type="term" value="F:nucleic acid binding"/>
    <property type="evidence" value="ECO:0007669"/>
    <property type="project" value="InterPro"/>
</dbReference>
<organism evidence="3">
    <name type="scientific">Vitis vinifera</name>
    <name type="common">Grape</name>
    <dbReference type="NCBI Taxonomy" id="29760"/>
    <lineage>
        <taxon>Eukaryota</taxon>
        <taxon>Viridiplantae</taxon>
        <taxon>Streptophyta</taxon>
        <taxon>Embryophyta</taxon>
        <taxon>Tracheophyta</taxon>
        <taxon>Spermatophyta</taxon>
        <taxon>Magnoliopsida</taxon>
        <taxon>eudicotyledons</taxon>
        <taxon>Gunneridae</taxon>
        <taxon>Pentapetalae</taxon>
        <taxon>rosids</taxon>
        <taxon>Vitales</taxon>
        <taxon>Vitaceae</taxon>
        <taxon>Viteae</taxon>
        <taxon>Vitis</taxon>
    </lineage>
</organism>
<dbReference type="EMBL" id="AM439729">
    <property type="protein sequence ID" value="CAN82678.1"/>
    <property type="molecule type" value="Genomic_DNA"/>
</dbReference>
<dbReference type="PANTHER" id="PTHR35046">
    <property type="entry name" value="ZINC KNUCKLE (CCHC-TYPE) FAMILY PROTEIN"/>
    <property type="match status" value="1"/>
</dbReference>
<dbReference type="InterPro" id="IPR036875">
    <property type="entry name" value="Znf_CCHC_sf"/>
</dbReference>
<protein>
    <recommendedName>
        <fullName evidence="2">CCHC-type domain-containing protein</fullName>
    </recommendedName>
</protein>
<feature type="compositionally biased region" description="Acidic residues" evidence="1">
    <location>
        <begin position="36"/>
        <end position="51"/>
    </location>
</feature>
<name>A5AY05_VITVI</name>
<reference evidence="3" key="1">
    <citation type="journal article" date="2007" name="PLoS ONE">
        <title>The first genome sequence of an elite grapevine cultivar (Pinot noir Vitis vinifera L.): coping with a highly heterozygous genome.</title>
        <authorList>
            <person name="Velasco R."/>
            <person name="Zharkikh A."/>
            <person name="Troggio M."/>
            <person name="Cartwright D.A."/>
            <person name="Cestaro A."/>
            <person name="Pruss D."/>
            <person name="Pindo M."/>
            <person name="FitzGerald L.M."/>
            <person name="Vezzulli S."/>
            <person name="Reid J."/>
            <person name="Malacarne G."/>
            <person name="Iliev D."/>
            <person name="Coppola G."/>
            <person name="Wardell B."/>
            <person name="Micheletti D."/>
            <person name="Macalma T."/>
            <person name="Facci M."/>
            <person name="Mitchell J.T."/>
            <person name="Perazzolli M."/>
            <person name="Eldredge G."/>
            <person name="Gatto P."/>
            <person name="Oyzerski R."/>
            <person name="Moretto M."/>
            <person name="Gutin N."/>
            <person name="Stefanini M."/>
            <person name="Chen Y."/>
            <person name="Segala C."/>
            <person name="Davenport C."/>
            <person name="Dematte L."/>
            <person name="Mraz A."/>
            <person name="Battilana J."/>
            <person name="Stormo K."/>
            <person name="Costa F."/>
            <person name="Tao Q."/>
            <person name="Si-Ammour A."/>
            <person name="Harkins T."/>
            <person name="Lackey A."/>
            <person name="Perbost C."/>
            <person name="Taillon B."/>
            <person name="Stella A."/>
            <person name="Solovyev V."/>
            <person name="Fawcett J.A."/>
            <person name="Sterck L."/>
            <person name="Vandepoele K."/>
            <person name="Grando S.M."/>
            <person name="Toppo S."/>
            <person name="Moser C."/>
            <person name="Lanchbury J."/>
            <person name="Bogden R."/>
            <person name="Skolnick M."/>
            <person name="Sgaramella V."/>
            <person name="Bhatnagar S.K."/>
            <person name="Fontana P."/>
            <person name="Gutin A."/>
            <person name="Van de Peer Y."/>
            <person name="Salamini F."/>
            <person name="Viola R."/>
        </authorList>
    </citation>
    <scope>NUCLEOTIDE SEQUENCE</scope>
</reference>
<dbReference type="InterPro" id="IPR005162">
    <property type="entry name" value="Retrotrans_gag_dom"/>
</dbReference>
<accession>A5AY05</accession>
<evidence type="ECO:0000259" key="2">
    <source>
        <dbReference type="SMART" id="SM00343"/>
    </source>
</evidence>
<dbReference type="InterPro" id="IPR001878">
    <property type="entry name" value="Znf_CCHC"/>
</dbReference>
<dbReference type="SUPFAM" id="SSF57756">
    <property type="entry name" value="Retrovirus zinc finger-like domains"/>
    <property type="match status" value="1"/>
</dbReference>
<gene>
    <name evidence="3" type="ORF">VITISV_009305</name>
</gene>
<feature type="region of interest" description="Disordered" evidence="1">
    <location>
        <begin position="28"/>
        <end position="61"/>
    </location>
</feature>
<dbReference type="SMART" id="SM00343">
    <property type="entry name" value="ZnF_C2HC"/>
    <property type="match status" value="1"/>
</dbReference>
<sequence>MQQQFERMNVVFNDIWDRMDRALNARKQGKRAHVDDSDDYHDDEFEDEEDQASLNHEGRFGPMGDRRGRGFRIAPRWQDGTTRNLGNIKMKIPSFQGKNDPKVYLEWEKKVEFIFECHNYSEEKIVKLPVIEFTDYAIIWWDQLVMNRRRNYERPIETWEEMKATMRRRFVLSHYYRDLYQKLKSLTQGYRSVDDYHKEMEIAMIRVNVEEDREATMARFLNMMNRDIANVVKLQHYVELEDMLKRKGTRSFQNPGSFASWRPNGRKDEGIVFKSKTKPPKRRDEAPNVNKGKNESQTRNRDIKCFRCLGVGHIASQCPNKRIMIARVDGEVEIESEEDDDLMPSLEDACDDNVEYLVEGESLVARLALSSQVKEDDMEQQRENIFHTRCHINNKVCSMIIDGGSCTNVASTTLVEK</sequence>
<proteinExistence type="predicted"/>
<dbReference type="PANTHER" id="PTHR35046:SF9">
    <property type="entry name" value="RNA-DIRECTED DNA POLYMERASE"/>
    <property type="match status" value="1"/>
</dbReference>